<evidence type="ECO:0000256" key="2">
    <source>
        <dbReference type="SAM" id="Phobius"/>
    </source>
</evidence>
<feature type="region of interest" description="Disordered" evidence="1">
    <location>
        <begin position="32"/>
        <end position="117"/>
    </location>
</feature>
<evidence type="ECO:0000256" key="1">
    <source>
        <dbReference type="SAM" id="MobiDB-lite"/>
    </source>
</evidence>
<proteinExistence type="predicted"/>
<dbReference type="EMBL" id="SJPR01000002">
    <property type="protein sequence ID" value="TWT98131.1"/>
    <property type="molecule type" value="Genomic_DNA"/>
</dbReference>
<dbReference type="AlphaFoldDB" id="A0A5C6AGF0"/>
<evidence type="ECO:0008006" key="5">
    <source>
        <dbReference type="Google" id="ProtNLM"/>
    </source>
</evidence>
<name>A0A5C6AGF0_9BACT</name>
<accession>A0A5C6AGF0</accession>
<dbReference type="OrthoDB" id="209478at2"/>
<keyword evidence="2" id="KW-1133">Transmembrane helix</keyword>
<feature type="compositionally biased region" description="Basic and acidic residues" evidence="1">
    <location>
        <begin position="85"/>
        <end position="95"/>
    </location>
</feature>
<feature type="compositionally biased region" description="Pro residues" evidence="1">
    <location>
        <begin position="98"/>
        <end position="117"/>
    </location>
</feature>
<feature type="transmembrane region" description="Helical" evidence="2">
    <location>
        <begin position="132"/>
        <end position="153"/>
    </location>
</feature>
<feature type="compositionally biased region" description="Pro residues" evidence="1">
    <location>
        <begin position="36"/>
        <end position="46"/>
    </location>
</feature>
<evidence type="ECO:0000313" key="3">
    <source>
        <dbReference type="EMBL" id="TWT98131.1"/>
    </source>
</evidence>
<sequence length="217" mass="23605">MPIPFKCDNCSRVYELPDAAAGKQAKCECGEMLTVPTPPTQPPETAPPKRDKPPEKPPRTLAKAVEQSQKKKAPDFDGAAFSALADERRRQRDEPVPTEVPPLPPPPLPPRMAPPPADPTPAIAKRYLNLRAYCTFLSFSAVLFAIVAALLVVGEISVLLTLLQGLPHDPATMLRVGLAPTCAIVVTFGVGVLGYVFQRALAEFFKVLMDIEENTRR</sequence>
<keyword evidence="4" id="KW-1185">Reference proteome</keyword>
<gene>
    <name evidence="3" type="ORF">Pla108_22880</name>
</gene>
<protein>
    <recommendedName>
        <fullName evidence="5">DUF4282 domain-containing protein</fullName>
    </recommendedName>
</protein>
<keyword evidence="2" id="KW-0812">Transmembrane</keyword>
<dbReference type="Proteomes" id="UP000317421">
    <property type="component" value="Unassembled WGS sequence"/>
</dbReference>
<feature type="transmembrane region" description="Helical" evidence="2">
    <location>
        <begin position="173"/>
        <end position="197"/>
    </location>
</feature>
<reference evidence="3 4" key="1">
    <citation type="submission" date="2019-02" db="EMBL/GenBank/DDBJ databases">
        <title>Deep-cultivation of Planctomycetes and their phenomic and genomic characterization uncovers novel biology.</title>
        <authorList>
            <person name="Wiegand S."/>
            <person name="Jogler M."/>
            <person name="Boedeker C."/>
            <person name="Pinto D."/>
            <person name="Vollmers J."/>
            <person name="Rivas-Marin E."/>
            <person name="Kohn T."/>
            <person name="Peeters S.H."/>
            <person name="Heuer A."/>
            <person name="Rast P."/>
            <person name="Oberbeckmann S."/>
            <person name="Bunk B."/>
            <person name="Jeske O."/>
            <person name="Meyerdierks A."/>
            <person name="Storesund J.E."/>
            <person name="Kallscheuer N."/>
            <person name="Luecker S."/>
            <person name="Lage O.M."/>
            <person name="Pohl T."/>
            <person name="Merkel B.J."/>
            <person name="Hornburger P."/>
            <person name="Mueller R.-W."/>
            <person name="Bruemmer F."/>
            <person name="Labrenz M."/>
            <person name="Spormann A.M."/>
            <person name="Op Den Camp H."/>
            <person name="Overmann J."/>
            <person name="Amann R."/>
            <person name="Jetten M.S.M."/>
            <person name="Mascher T."/>
            <person name="Medema M.H."/>
            <person name="Devos D.P."/>
            <person name="Kaster A.-K."/>
            <person name="Ovreas L."/>
            <person name="Rohde M."/>
            <person name="Galperin M.Y."/>
            <person name="Jogler C."/>
        </authorList>
    </citation>
    <scope>NUCLEOTIDE SEQUENCE [LARGE SCALE GENOMIC DNA]</scope>
    <source>
        <strain evidence="3 4">Pla108</strain>
    </source>
</reference>
<comment type="caution">
    <text evidence="3">The sequence shown here is derived from an EMBL/GenBank/DDBJ whole genome shotgun (WGS) entry which is preliminary data.</text>
</comment>
<evidence type="ECO:0000313" key="4">
    <source>
        <dbReference type="Proteomes" id="UP000317421"/>
    </source>
</evidence>
<keyword evidence="2" id="KW-0472">Membrane</keyword>
<feature type="compositionally biased region" description="Basic and acidic residues" evidence="1">
    <location>
        <begin position="47"/>
        <end position="58"/>
    </location>
</feature>
<dbReference type="RefSeq" id="WP_146445010.1">
    <property type="nucleotide sequence ID" value="NZ_SJPR01000002.1"/>
</dbReference>
<organism evidence="3 4">
    <name type="scientific">Botrimarina colliarenosi</name>
    <dbReference type="NCBI Taxonomy" id="2528001"/>
    <lineage>
        <taxon>Bacteria</taxon>
        <taxon>Pseudomonadati</taxon>
        <taxon>Planctomycetota</taxon>
        <taxon>Planctomycetia</taxon>
        <taxon>Pirellulales</taxon>
        <taxon>Lacipirellulaceae</taxon>
        <taxon>Botrimarina</taxon>
    </lineage>
</organism>